<keyword evidence="2 5" id="KW-0732">Signal</keyword>
<feature type="transmembrane region" description="Helical" evidence="4">
    <location>
        <begin position="443"/>
        <end position="467"/>
    </location>
</feature>
<evidence type="ECO:0000256" key="5">
    <source>
        <dbReference type="SAM" id="SignalP"/>
    </source>
</evidence>
<reference evidence="7 8" key="1">
    <citation type="submission" date="2020-08" db="EMBL/GenBank/DDBJ databases">
        <title>Aphidius gifuensis genome sequencing and assembly.</title>
        <authorList>
            <person name="Du Z."/>
        </authorList>
    </citation>
    <scope>NUCLEOTIDE SEQUENCE [LARGE SCALE GENOMIC DNA]</scope>
    <source>
        <strain evidence="7">YNYX2018</strain>
        <tissue evidence="7">Adults</tissue>
    </source>
</reference>
<feature type="signal peptide" evidence="5">
    <location>
        <begin position="1"/>
        <end position="18"/>
    </location>
</feature>
<dbReference type="InterPro" id="IPR001611">
    <property type="entry name" value="Leu-rich_rpt"/>
</dbReference>
<evidence type="ECO:0000256" key="2">
    <source>
        <dbReference type="ARBA" id="ARBA00022729"/>
    </source>
</evidence>
<dbReference type="GO" id="GO:0071944">
    <property type="term" value="C:cell periphery"/>
    <property type="evidence" value="ECO:0007669"/>
    <property type="project" value="UniProtKB-ARBA"/>
</dbReference>
<sequence>MKQLIIIFIFFNFYNCQANGDEGEAEVAPIISIKNTESPDQLEHNDKKIQNICDICACNDSTIDCSSHQLDNNLSDTPWNNKTNKLVTFDSNSIVYLKKFPNVTIEKLIISRNRITKIDDQAFKWIKNLTELDLSYNHLTSKILRPEIFQGKFSPEEWEPLAKLRVLNLGNNNLHTLNQDLFEHINDLTTLIISGNPFTVLDHGVLSAFSDLRDIEELNIAYCDLGELPEHFFHSTQSSLKRLYLNGNRFTSVPDALEDAKSLEYLNLDENLFKDINKQNNFPSLNKLKILSLRSLPHLTKISDSAFSELTALEELYLEDCPRLKEIHEDAFVKHSIHGAIWPQLKILDISNNALKYLPSDLIARWDKLEYLSIINNDWVCDCDNQDLIGNLLPNLGKKLMGNQVDDLYCAAPPEHAGKNLTSLAKRKLRCLDYYGSRPERDAAILIGVVLGLFLAIPIVLTLLFFWKRGFCIIFNSNNPASFSRAYYKRATNNDDF</sequence>
<dbReference type="SMART" id="SM00369">
    <property type="entry name" value="LRR_TYP"/>
    <property type="match status" value="8"/>
</dbReference>
<evidence type="ECO:0000256" key="1">
    <source>
        <dbReference type="ARBA" id="ARBA00022614"/>
    </source>
</evidence>
<organism evidence="7 8">
    <name type="scientific">Aphidius gifuensis</name>
    <name type="common">Parasitoid wasp</name>
    <dbReference type="NCBI Taxonomy" id="684658"/>
    <lineage>
        <taxon>Eukaryota</taxon>
        <taxon>Metazoa</taxon>
        <taxon>Ecdysozoa</taxon>
        <taxon>Arthropoda</taxon>
        <taxon>Hexapoda</taxon>
        <taxon>Insecta</taxon>
        <taxon>Pterygota</taxon>
        <taxon>Neoptera</taxon>
        <taxon>Endopterygota</taxon>
        <taxon>Hymenoptera</taxon>
        <taxon>Apocrita</taxon>
        <taxon>Ichneumonoidea</taxon>
        <taxon>Braconidae</taxon>
        <taxon>Aphidiinae</taxon>
        <taxon>Aphidius</taxon>
    </lineage>
</organism>
<dbReference type="Proteomes" id="UP000639338">
    <property type="component" value="Unassembled WGS sequence"/>
</dbReference>
<evidence type="ECO:0000259" key="6">
    <source>
        <dbReference type="SMART" id="SM00082"/>
    </source>
</evidence>
<evidence type="ECO:0000313" key="7">
    <source>
        <dbReference type="EMBL" id="KAF7987842.1"/>
    </source>
</evidence>
<dbReference type="PANTHER" id="PTHR24373:SF370">
    <property type="entry name" value="FISH-LIPS, ISOFORM E"/>
    <property type="match status" value="1"/>
</dbReference>
<dbReference type="InterPro" id="IPR032675">
    <property type="entry name" value="LRR_dom_sf"/>
</dbReference>
<dbReference type="Pfam" id="PF13855">
    <property type="entry name" value="LRR_8"/>
    <property type="match status" value="3"/>
</dbReference>
<feature type="domain" description="LRRCT" evidence="6">
    <location>
        <begin position="377"/>
        <end position="432"/>
    </location>
</feature>
<evidence type="ECO:0000256" key="4">
    <source>
        <dbReference type="SAM" id="Phobius"/>
    </source>
</evidence>
<dbReference type="InterPro" id="IPR050328">
    <property type="entry name" value="Dev_Immune_Receptor"/>
</dbReference>
<dbReference type="SMART" id="SM00082">
    <property type="entry name" value="LRRCT"/>
    <property type="match status" value="1"/>
</dbReference>
<keyword evidence="4" id="KW-0812">Transmembrane</keyword>
<dbReference type="Gene3D" id="3.80.10.10">
    <property type="entry name" value="Ribonuclease Inhibitor"/>
    <property type="match status" value="4"/>
</dbReference>
<dbReference type="OrthoDB" id="72369at2759"/>
<feature type="chain" id="PRO_5032552749" description="LRRCT domain-containing protein" evidence="5">
    <location>
        <begin position="19"/>
        <end position="497"/>
    </location>
</feature>
<keyword evidence="4" id="KW-0472">Membrane</keyword>
<gene>
    <name evidence="7" type="ORF">HCN44_003705</name>
</gene>
<evidence type="ECO:0000256" key="3">
    <source>
        <dbReference type="ARBA" id="ARBA00022737"/>
    </source>
</evidence>
<dbReference type="InterPro" id="IPR000483">
    <property type="entry name" value="Cys-rich_flank_reg_C"/>
</dbReference>
<dbReference type="InterPro" id="IPR003591">
    <property type="entry name" value="Leu-rich_rpt_typical-subtyp"/>
</dbReference>
<name>A0A835CL30_APHGI</name>
<keyword evidence="3" id="KW-0677">Repeat</keyword>
<dbReference type="AlphaFoldDB" id="A0A835CL30"/>
<proteinExistence type="predicted"/>
<accession>A0A835CL30</accession>
<dbReference type="SUPFAM" id="SSF52058">
    <property type="entry name" value="L domain-like"/>
    <property type="match status" value="1"/>
</dbReference>
<keyword evidence="4" id="KW-1133">Transmembrane helix</keyword>
<dbReference type="EMBL" id="JACMRX010000006">
    <property type="protein sequence ID" value="KAF7987842.1"/>
    <property type="molecule type" value="Genomic_DNA"/>
</dbReference>
<dbReference type="PRINTS" id="PR00019">
    <property type="entry name" value="LEURICHRPT"/>
</dbReference>
<comment type="caution">
    <text evidence="7">The sequence shown here is derived from an EMBL/GenBank/DDBJ whole genome shotgun (WGS) entry which is preliminary data.</text>
</comment>
<evidence type="ECO:0000313" key="8">
    <source>
        <dbReference type="Proteomes" id="UP000639338"/>
    </source>
</evidence>
<dbReference type="PANTHER" id="PTHR24373">
    <property type="entry name" value="SLIT RELATED LEUCINE-RICH REPEAT NEURONAL PROTEIN"/>
    <property type="match status" value="1"/>
</dbReference>
<protein>
    <recommendedName>
        <fullName evidence="6">LRRCT domain-containing protein</fullName>
    </recommendedName>
</protein>
<keyword evidence="8" id="KW-1185">Reference proteome</keyword>
<keyword evidence="1" id="KW-0433">Leucine-rich repeat</keyword>